<dbReference type="RefSeq" id="WP_203380361.1">
    <property type="nucleotide sequence ID" value="NZ_JAENHP010000014.1"/>
</dbReference>
<dbReference type="Pfam" id="PF00456">
    <property type="entry name" value="Transketolase_N"/>
    <property type="match status" value="1"/>
</dbReference>
<dbReference type="InterPro" id="IPR005474">
    <property type="entry name" value="Transketolase_N"/>
</dbReference>
<reference evidence="5 6" key="1">
    <citation type="submission" date="2021-01" db="EMBL/GenBank/DDBJ databases">
        <title>Actinoplanes sp. nov. LDG1-06 isolated from lichen.</title>
        <authorList>
            <person name="Saeng-In P."/>
            <person name="Phongsopitanun W."/>
            <person name="Kanchanasin P."/>
            <person name="Yuki M."/>
            <person name="Kudo T."/>
            <person name="Ohkuma M."/>
            <person name="Tanasupawat S."/>
        </authorList>
    </citation>
    <scope>NUCLEOTIDE SEQUENCE [LARGE SCALE GENOMIC DNA]</scope>
    <source>
        <strain evidence="5 6">LDG1-06</strain>
    </source>
</reference>
<dbReference type="EMBL" id="JAENHP010000014">
    <property type="protein sequence ID" value="MBM2620378.1"/>
    <property type="molecule type" value="Genomic_DNA"/>
</dbReference>
<evidence type="ECO:0000259" key="4">
    <source>
        <dbReference type="Pfam" id="PF00456"/>
    </source>
</evidence>
<comment type="similarity">
    <text evidence="2">Belongs to the transketolase family.</text>
</comment>
<comment type="cofactor">
    <cofactor evidence="1">
        <name>thiamine diphosphate</name>
        <dbReference type="ChEBI" id="CHEBI:58937"/>
    </cofactor>
</comment>
<gene>
    <name evidence="5" type="ORF">JIG36_33190</name>
</gene>
<proteinExistence type="inferred from homology"/>
<accession>A0ABS2ALX6</accession>
<dbReference type="InterPro" id="IPR029061">
    <property type="entry name" value="THDP-binding"/>
</dbReference>
<dbReference type="PANTHER" id="PTHR47514">
    <property type="entry name" value="TRANSKETOLASE N-TERMINAL SECTION-RELATED"/>
    <property type="match status" value="1"/>
</dbReference>
<evidence type="ECO:0000256" key="3">
    <source>
        <dbReference type="ARBA" id="ARBA00023052"/>
    </source>
</evidence>
<evidence type="ECO:0000256" key="2">
    <source>
        <dbReference type="ARBA" id="ARBA00007131"/>
    </source>
</evidence>
<name>A0ABS2ALX6_9ACTN</name>
<dbReference type="CDD" id="cd02012">
    <property type="entry name" value="TPP_TK"/>
    <property type="match status" value="1"/>
</dbReference>
<dbReference type="Gene3D" id="3.40.50.970">
    <property type="match status" value="1"/>
</dbReference>
<dbReference type="SUPFAM" id="SSF52518">
    <property type="entry name" value="Thiamin diphosphate-binding fold (THDP-binding)"/>
    <property type="match status" value="1"/>
</dbReference>
<keyword evidence="3" id="KW-0786">Thiamine pyrophosphate</keyword>
<feature type="domain" description="Transketolase N-terminal" evidence="4">
    <location>
        <begin position="36"/>
        <end position="264"/>
    </location>
</feature>
<keyword evidence="6" id="KW-1185">Reference proteome</keyword>
<protein>
    <submittedName>
        <fullName evidence="5">Transketolase</fullName>
    </submittedName>
</protein>
<organism evidence="5 6">
    <name type="scientific">Paractinoplanes ovalisporus</name>
    <dbReference type="NCBI Taxonomy" id="2810368"/>
    <lineage>
        <taxon>Bacteria</taxon>
        <taxon>Bacillati</taxon>
        <taxon>Actinomycetota</taxon>
        <taxon>Actinomycetes</taxon>
        <taxon>Micromonosporales</taxon>
        <taxon>Micromonosporaceae</taxon>
        <taxon>Paractinoplanes</taxon>
    </lineage>
</organism>
<sequence>MSDRNARNDAAPRVRDRTDVAAALRRRILRYAAGQAIHLGSSLSVVDILHTLGCRAGLGPATAGNRTRDRLVLSKGHAVWALYAVLAELGLLTADPPPRLPGHPPEGLPGIDVSTGALGHGLSIGAGLCESARLAGSDRRTYVVLGDGELNEGSVWEAAMYAAHRGLDRLTAVVDLNGMQQEGPTSAVLDLAPLDEKWRAFGWNVRTADGHDPVSLTAALDRAESQAGRPSVVLATTVKGKGIPFMEHSSAWHVGVLDAAQLAEALAAVDSTGGSDVGGGHD</sequence>
<evidence type="ECO:0000313" key="6">
    <source>
        <dbReference type="Proteomes" id="UP000632138"/>
    </source>
</evidence>
<evidence type="ECO:0000256" key="1">
    <source>
        <dbReference type="ARBA" id="ARBA00001964"/>
    </source>
</evidence>
<comment type="caution">
    <text evidence="5">The sequence shown here is derived from an EMBL/GenBank/DDBJ whole genome shotgun (WGS) entry which is preliminary data.</text>
</comment>
<evidence type="ECO:0000313" key="5">
    <source>
        <dbReference type="EMBL" id="MBM2620378.1"/>
    </source>
</evidence>
<dbReference type="Proteomes" id="UP000632138">
    <property type="component" value="Unassembled WGS sequence"/>
</dbReference>
<dbReference type="PANTHER" id="PTHR47514:SF1">
    <property type="entry name" value="TRANSKETOLASE N-TERMINAL SECTION-RELATED"/>
    <property type="match status" value="1"/>
</dbReference>